<evidence type="ECO:0000256" key="6">
    <source>
        <dbReference type="SAM" id="Phobius"/>
    </source>
</evidence>
<feature type="transmembrane region" description="Helical" evidence="6">
    <location>
        <begin position="690"/>
        <end position="708"/>
    </location>
</feature>
<dbReference type="GeneID" id="98125780"/>
<dbReference type="PANTHER" id="PTHR47356">
    <property type="entry name" value="FAD-DEPENDENT MONOOXYGENASE ASQG-RELATED"/>
    <property type="match status" value="1"/>
</dbReference>
<dbReference type="Pfam" id="PF01494">
    <property type="entry name" value="FAD_binding_3"/>
    <property type="match status" value="2"/>
</dbReference>
<dbReference type="PRINTS" id="PR00420">
    <property type="entry name" value="RNGMNOXGNASE"/>
</dbReference>
<dbReference type="RefSeq" id="XP_070866076.1">
    <property type="nucleotide sequence ID" value="XM_071011136.1"/>
</dbReference>
<evidence type="ECO:0000256" key="3">
    <source>
        <dbReference type="ARBA" id="ARBA00022630"/>
    </source>
</evidence>
<keyword evidence="3" id="KW-0285">Flavoprotein</keyword>
<dbReference type="InterPro" id="IPR050562">
    <property type="entry name" value="FAD_mOase_fung"/>
</dbReference>
<comment type="similarity">
    <text evidence="2">Belongs to the paxM FAD-dependent monooxygenase family.</text>
</comment>
<reference evidence="8 9" key="1">
    <citation type="journal article" date="2024" name="Commun. Biol.">
        <title>Comparative genomic analysis of thermophilic fungi reveals convergent evolutionary adaptations and gene losses.</title>
        <authorList>
            <person name="Steindorff A.S."/>
            <person name="Aguilar-Pontes M.V."/>
            <person name="Robinson A.J."/>
            <person name="Andreopoulos B."/>
            <person name="LaButti K."/>
            <person name="Kuo A."/>
            <person name="Mondo S."/>
            <person name="Riley R."/>
            <person name="Otillar R."/>
            <person name="Haridas S."/>
            <person name="Lipzen A."/>
            <person name="Grimwood J."/>
            <person name="Schmutz J."/>
            <person name="Clum A."/>
            <person name="Reid I.D."/>
            <person name="Moisan M.C."/>
            <person name="Butler G."/>
            <person name="Nguyen T.T.M."/>
            <person name="Dewar K."/>
            <person name="Conant G."/>
            <person name="Drula E."/>
            <person name="Henrissat B."/>
            <person name="Hansel C."/>
            <person name="Singer S."/>
            <person name="Hutchinson M.I."/>
            <person name="de Vries R.P."/>
            <person name="Natvig D.O."/>
            <person name="Powell A.J."/>
            <person name="Tsang A."/>
            <person name="Grigoriev I.V."/>
        </authorList>
    </citation>
    <scope>NUCLEOTIDE SEQUENCE [LARGE SCALE GENOMIC DNA]</scope>
    <source>
        <strain evidence="8 9">ATCC 22073</strain>
    </source>
</reference>
<feature type="transmembrane region" description="Helical" evidence="6">
    <location>
        <begin position="781"/>
        <end position="807"/>
    </location>
</feature>
<feature type="transmembrane region" description="Helical" evidence="6">
    <location>
        <begin position="573"/>
        <end position="597"/>
    </location>
</feature>
<evidence type="ECO:0000256" key="5">
    <source>
        <dbReference type="ARBA" id="ARBA00023002"/>
    </source>
</evidence>
<feature type="domain" description="FAD-binding" evidence="7">
    <location>
        <begin position="297"/>
        <end position="382"/>
    </location>
</feature>
<feature type="domain" description="FAD-binding" evidence="7">
    <location>
        <begin position="10"/>
        <end position="175"/>
    </location>
</feature>
<feature type="transmembrane region" description="Helical" evidence="6">
    <location>
        <begin position="618"/>
        <end position="640"/>
    </location>
</feature>
<keyword evidence="6" id="KW-0472">Membrane</keyword>
<dbReference type="Proteomes" id="UP001600064">
    <property type="component" value="Unassembled WGS sequence"/>
</dbReference>
<keyword evidence="5" id="KW-0560">Oxidoreductase</keyword>
<proteinExistence type="inferred from homology"/>
<protein>
    <recommendedName>
        <fullName evidence="7">FAD-binding domain-containing protein</fullName>
    </recommendedName>
</protein>
<dbReference type="InterPro" id="IPR036188">
    <property type="entry name" value="FAD/NAD-bd_sf"/>
</dbReference>
<name>A0ABR4DBE4_9PEZI</name>
<evidence type="ECO:0000256" key="4">
    <source>
        <dbReference type="ARBA" id="ARBA00022827"/>
    </source>
</evidence>
<comment type="cofactor">
    <cofactor evidence="1">
        <name>FAD</name>
        <dbReference type="ChEBI" id="CHEBI:57692"/>
    </cofactor>
</comment>
<keyword evidence="4" id="KW-0274">FAD</keyword>
<dbReference type="PANTHER" id="PTHR47356:SF2">
    <property type="entry name" value="FAD-BINDING DOMAIN-CONTAINING PROTEIN-RELATED"/>
    <property type="match status" value="1"/>
</dbReference>
<comment type="caution">
    <text evidence="8">The sequence shown here is derived from an EMBL/GenBank/DDBJ whole genome shotgun (WGS) entry which is preliminary data.</text>
</comment>
<keyword evidence="6" id="KW-1133">Transmembrane helix</keyword>
<dbReference type="Gene3D" id="3.50.50.60">
    <property type="entry name" value="FAD/NAD(P)-binding domain"/>
    <property type="match status" value="1"/>
</dbReference>
<evidence type="ECO:0000259" key="7">
    <source>
        <dbReference type="Pfam" id="PF01494"/>
    </source>
</evidence>
<dbReference type="SUPFAM" id="SSF51905">
    <property type="entry name" value="FAD/NAD(P)-binding domain"/>
    <property type="match status" value="1"/>
</dbReference>
<organism evidence="8 9">
    <name type="scientific">Remersonia thermophila</name>
    <dbReference type="NCBI Taxonomy" id="72144"/>
    <lineage>
        <taxon>Eukaryota</taxon>
        <taxon>Fungi</taxon>
        <taxon>Dikarya</taxon>
        <taxon>Ascomycota</taxon>
        <taxon>Pezizomycotina</taxon>
        <taxon>Sordariomycetes</taxon>
        <taxon>Sordariomycetidae</taxon>
        <taxon>Sordariales</taxon>
        <taxon>Sordariales incertae sedis</taxon>
        <taxon>Remersonia</taxon>
    </lineage>
</organism>
<keyword evidence="6" id="KW-0812">Transmembrane</keyword>
<gene>
    <name evidence="8" type="ORF">VTJ83DRAFT_4626</name>
</gene>
<keyword evidence="9" id="KW-1185">Reference proteome</keyword>
<sequence length="834" mass="91843">MAGTKGDGFRVVISGAGVAGLTLASALEKAGVDYVLLERRDEVAPQIGASIGIFPCSARILDQLGAWKELKKLCEPLQVFYSRDGKGQLVATPDRSPRLMQARTGYGSAWGERQNLLKGILGSIKDRSRIHVNKKVVDVKHDFDGVTVICDDGSSYQADLLVGADGAYSRTRQKMWELAEPEKPEIVRADRDRMTAEHNCIFGIAKGVDSPKIKAGDVNTTYDVGRCALTIVADKGTVYWFSQERLGRKHRVGDMPRYTDDDARAFVERNGDIVIVPGTGGLTLAELWAKTVTFRLVPIEEAKFRLWHWGRIVCAGDSVHKATPNLGLGGNSAIETAATLANAIKRLADAQNATGRRPTLAEIDAEMAQYQRERVVRAMGVVDASARLTRLQNMRGLSAKLFVKFVRPRLTEFLPETLSNTMVGAAKLDFLPLPEASLTGTMPFNPTMNDGVGGSKLHRMLIALPLLVLAFVASSVMDATPVGRLAAAVRDGGVIPAIRDRVPILRHFYHIPSFDDFLALVNTFFYPSIFGTDPDARRQMISFITDGTVLQLIWHFESARRASLLTPIQLPNFFSLLGQVVGIGVVSPVYCFLYYLFTPVEKFAAIDRRLTNTRVSYASLPAVLLAYLLPFYAVCFWPNLVGRQCWLFLWQLYPVWLALARWGISKVFLQETMDTDKIQRPLKDLNAMKVYVGGASLLAAGLWWWVILGGMSQAGGLGAVVASVWNTFVPRGLPSGSAGSLEKFASEFLRWDQVFALGSHLLWLAYLFWDMRKAGMLREGLLKTVILGAILVPLVGPGATLGVGWLVREQILATRRHKDALTLESVARLHGGYF</sequence>
<accession>A0ABR4DBE4</accession>
<feature type="transmembrane region" description="Helical" evidence="6">
    <location>
        <begin position="646"/>
        <end position="669"/>
    </location>
</feature>
<evidence type="ECO:0000256" key="2">
    <source>
        <dbReference type="ARBA" id="ARBA00007992"/>
    </source>
</evidence>
<evidence type="ECO:0000256" key="1">
    <source>
        <dbReference type="ARBA" id="ARBA00001974"/>
    </source>
</evidence>
<evidence type="ECO:0000313" key="8">
    <source>
        <dbReference type="EMBL" id="KAL2267349.1"/>
    </source>
</evidence>
<dbReference type="InterPro" id="IPR002938">
    <property type="entry name" value="FAD-bd"/>
</dbReference>
<dbReference type="EMBL" id="JAZGUE010000004">
    <property type="protein sequence ID" value="KAL2267349.1"/>
    <property type="molecule type" value="Genomic_DNA"/>
</dbReference>
<evidence type="ECO:0000313" key="9">
    <source>
        <dbReference type="Proteomes" id="UP001600064"/>
    </source>
</evidence>